<dbReference type="EMBL" id="JAQOWY010000027">
    <property type="protein sequence ID" value="KAK1855042.1"/>
    <property type="molecule type" value="Genomic_DNA"/>
</dbReference>
<evidence type="ECO:0000256" key="1">
    <source>
        <dbReference type="SAM" id="Coils"/>
    </source>
</evidence>
<protein>
    <submittedName>
        <fullName evidence="2">Uncharacterized protein</fullName>
    </submittedName>
</protein>
<keyword evidence="3" id="KW-1185">Reference proteome</keyword>
<organism evidence="2 3">
    <name type="scientific">Colletotrichum chrysophilum</name>
    <dbReference type="NCBI Taxonomy" id="1836956"/>
    <lineage>
        <taxon>Eukaryota</taxon>
        <taxon>Fungi</taxon>
        <taxon>Dikarya</taxon>
        <taxon>Ascomycota</taxon>
        <taxon>Pezizomycotina</taxon>
        <taxon>Sordariomycetes</taxon>
        <taxon>Hypocreomycetidae</taxon>
        <taxon>Glomerellales</taxon>
        <taxon>Glomerellaceae</taxon>
        <taxon>Colletotrichum</taxon>
        <taxon>Colletotrichum gloeosporioides species complex</taxon>
    </lineage>
</organism>
<dbReference type="AlphaFoldDB" id="A0AAD9AWC8"/>
<sequence length="164" mass="18560">MLIIWGSAVGQLFPTSMILKDEACPWHPRAKFAKRGDRSGLSVDIYEAILTKDLTAGQRAQLKEVLADAKVVLERARGDQSAIDRETSKKLRVRMTSTLHVTQLMFCKTTMTMSQMHNARIQEIHDRLQAEAEAEQRRMRFLARLTLTDLFGESLSWATAVAAR</sequence>
<dbReference type="Proteomes" id="UP001243330">
    <property type="component" value="Unassembled WGS sequence"/>
</dbReference>
<evidence type="ECO:0000313" key="3">
    <source>
        <dbReference type="Proteomes" id="UP001243330"/>
    </source>
</evidence>
<proteinExistence type="predicted"/>
<keyword evidence="1" id="KW-0175">Coiled coil</keyword>
<name>A0AAD9AWC8_9PEZI</name>
<feature type="coiled-coil region" evidence="1">
    <location>
        <begin position="118"/>
        <end position="145"/>
    </location>
</feature>
<accession>A0AAD9AWC8</accession>
<reference evidence="2" key="1">
    <citation type="submission" date="2023-01" db="EMBL/GenBank/DDBJ databases">
        <title>Colletotrichum chrysophilum M932 genome sequence.</title>
        <authorList>
            <person name="Baroncelli R."/>
        </authorList>
    </citation>
    <scope>NUCLEOTIDE SEQUENCE</scope>
    <source>
        <strain evidence="2">M932</strain>
    </source>
</reference>
<evidence type="ECO:0000313" key="2">
    <source>
        <dbReference type="EMBL" id="KAK1855042.1"/>
    </source>
</evidence>
<gene>
    <name evidence="2" type="ORF">CCHR01_02327</name>
</gene>
<comment type="caution">
    <text evidence="2">The sequence shown here is derived from an EMBL/GenBank/DDBJ whole genome shotgun (WGS) entry which is preliminary data.</text>
</comment>